<dbReference type="PANTHER" id="PTHR39069:SF8">
    <property type="entry name" value="FI17111P1"/>
    <property type="match status" value="1"/>
</dbReference>
<evidence type="ECO:0000313" key="3">
    <source>
        <dbReference type="EMBL" id="KAH0550554.1"/>
    </source>
</evidence>
<gene>
    <name evidence="3" type="ORF">KQX54_020138</name>
</gene>
<dbReference type="PANTHER" id="PTHR39069">
    <property type="entry name" value="ECDYSONE-INDUCIBLE GENE E1, ISOFORM A"/>
    <property type="match status" value="1"/>
</dbReference>
<sequence length="352" mass="39533">MGSKEIFIILSTILLNNIFSIYGYIFHEAIKRVELYKSCESDLDCLSLDYAQCNTNEKCECVNRFVALEGQRCLPLVGGHCTKPSDCFIKNSHCVNRFCECKPEYALQSEQCLPTVLGQKCYTDIDCSLINYTECSFEEKCICKKNYAMINNVTCLPLLGSYCKSGERCFAQNSVCQDNRCQCRDHFVSVSNHQCELSFLGKKCNTDKDCSEIRLAHCSKNKTCSCKTEKISHGHRICLQVLGESCNNNNDCASRFAECTNYQCRCQNGYTPISDYECMERNEGDRVREKASALSKRGYSTNKLVRATISSLSMHANSTGPHLTADIHVILSSGRGRLGCEIGNKFSPINPL</sequence>
<name>A0AAV7IJF4_COTGL</name>
<dbReference type="EMBL" id="JAHXZJ010001864">
    <property type="protein sequence ID" value="KAH0550554.1"/>
    <property type="molecule type" value="Genomic_DNA"/>
</dbReference>
<evidence type="ECO:0000313" key="4">
    <source>
        <dbReference type="Proteomes" id="UP000826195"/>
    </source>
</evidence>
<keyword evidence="1" id="KW-1133">Transmembrane helix</keyword>
<evidence type="ECO:0000256" key="1">
    <source>
        <dbReference type="SAM" id="Phobius"/>
    </source>
</evidence>
<feature type="transmembrane region" description="Helical" evidence="1">
    <location>
        <begin position="6"/>
        <end position="26"/>
    </location>
</feature>
<feature type="domain" description="EGF-like" evidence="2">
    <location>
        <begin position="245"/>
        <end position="279"/>
    </location>
</feature>
<feature type="domain" description="EGF-like" evidence="2">
    <location>
        <begin position="154"/>
        <end position="196"/>
    </location>
</feature>
<keyword evidence="1" id="KW-0812">Transmembrane</keyword>
<dbReference type="Proteomes" id="UP000826195">
    <property type="component" value="Unassembled WGS sequence"/>
</dbReference>
<evidence type="ECO:0000259" key="2">
    <source>
        <dbReference type="SMART" id="SM00181"/>
    </source>
</evidence>
<dbReference type="SMART" id="SM00181">
    <property type="entry name" value="EGF"/>
    <property type="match status" value="4"/>
</dbReference>
<protein>
    <recommendedName>
        <fullName evidence="2">EGF-like domain-containing protein</fullName>
    </recommendedName>
</protein>
<organism evidence="3 4">
    <name type="scientific">Cotesia glomerata</name>
    <name type="common">Lepidopteran parasitic wasp</name>
    <name type="synonym">Apanteles glomeratus</name>
    <dbReference type="NCBI Taxonomy" id="32391"/>
    <lineage>
        <taxon>Eukaryota</taxon>
        <taxon>Metazoa</taxon>
        <taxon>Ecdysozoa</taxon>
        <taxon>Arthropoda</taxon>
        <taxon>Hexapoda</taxon>
        <taxon>Insecta</taxon>
        <taxon>Pterygota</taxon>
        <taxon>Neoptera</taxon>
        <taxon>Endopterygota</taxon>
        <taxon>Hymenoptera</taxon>
        <taxon>Apocrita</taxon>
        <taxon>Ichneumonoidea</taxon>
        <taxon>Braconidae</taxon>
        <taxon>Microgastrinae</taxon>
        <taxon>Cotesia</taxon>
    </lineage>
</organism>
<comment type="caution">
    <text evidence="3">The sequence shown here is derived from an EMBL/GenBank/DDBJ whole genome shotgun (WGS) entry which is preliminary data.</text>
</comment>
<keyword evidence="4" id="KW-1185">Reference proteome</keyword>
<dbReference type="AlphaFoldDB" id="A0AAV7IJF4"/>
<keyword evidence="1" id="KW-0472">Membrane</keyword>
<accession>A0AAV7IJF4</accession>
<reference evidence="3 4" key="1">
    <citation type="journal article" date="2021" name="J. Hered.">
        <title>A chromosome-level genome assembly of the parasitoid wasp, Cotesia glomerata (Hymenoptera: Braconidae).</title>
        <authorList>
            <person name="Pinto B.J."/>
            <person name="Weis J.J."/>
            <person name="Gamble T."/>
            <person name="Ode P.J."/>
            <person name="Paul R."/>
            <person name="Zaspel J.M."/>
        </authorList>
    </citation>
    <scope>NUCLEOTIDE SEQUENCE [LARGE SCALE GENOMIC DNA]</scope>
    <source>
        <strain evidence="3">CgM1</strain>
    </source>
</reference>
<feature type="domain" description="EGF-like" evidence="2">
    <location>
        <begin position="38"/>
        <end position="74"/>
    </location>
</feature>
<feature type="domain" description="EGF-like" evidence="2">
    <location>
        <begin position="80"/>
        <end position="113"/>
    </location>
</feature>
<proteinExistence type="predicted"/>
<dbReference type="InterPro" id="IPR000742">
    <property type="entry name" value="EGF"/>
</dbReference>